<dbReference type="GO" id="GO:0016020">
    <property type="term" value="C:membrane"/>
    <property type="evidence" value="ECO:0007669"/>
    <property type="project" value="UniProtKB-SubCell"/>
</dbReference>
<dbReference type="InterPro" id="IPR050638">
    <property type="entry name" value="AA-Vitamin_Transporters"/>
</dbReference>
<feature type="region of interest" description="Disordered" evidence="6">
    <location>
        <begin position="380"/>
        <end position="407"/>
    </location>
</feature>
<feature type="transmembrane region" description="Helical" evidence="7">
    <location>
        <begin position="210"/>
        <end position="231"/>
    </location>
</feature>
<protein>
    <submittedName>
        <fullName evidence="9">DMT family transporter</fullName>
    </submittedName>
</protein>
<comment type="subcellular location">
    <subcellularLocation>
        <location evidence="1">Membrane</location>
        <topology evidence="1">Multi-pass membrane protein</topology>
    </subcellularLocation>
</comment>
<evidence type="ECO:0000259" key="8">
    <source>
        <dbReference type="Pfam" id="PF00892"/>
    </source>
</evidence>
<comment type="caution">
    <text evidence="9">The sequence shown here is derived from an EMBL/GenBank/DDBJ whole genome shotgun (WGS) entry which is preliminary data.</text>
</comment>
<dbReference type="InterPro" id="IPR037185">
    <property type="entry name" value="EmrE-like"/>
</dbReference>
<dbReference type="Pfam" id="PF00892">
    <property type="entry name" value="EamA"/>
    <property type="match status" value="1"/>
</dbReference>
<sequence>MSTAPCGPRSTSRTPTAASISRSMRDAVGWVVPSARAAPDNDGAAASAANIRTCRSSRVMRPAYSGAHGEVFPGRSRRGTLDRPPPPTPGGPAVTGTRNTVALGLFLLLWSSGAVATALGLTRLDPAVFLLLRAVVTAGIAWLLWAFVRSPLPRTGRQWGAVLVTGLLMHVLYQGLFFGSLAAGIAPGLLSLVVACQPLLTAVVTGQRGLLAWAGILLGLGGLVLACSPEFSAADSTLWGVVAAAGALLALTAATLVQARSTRVGVLANLALQSTTAVPVFLLAALVLRPALPPLDPATIGPVLWMGAVVGVAATGLLYWLVRRVDVVTVTSVQFLVPAVTAVLDWMVRGQSLHGATLAGMAVVICALFVFERGRRRRGAATGAPRTDRDPAAGSATHRASRPSQSL</sequence>
<evidence type="ECO:0000313" key="9">
    <source>
        <dbReference type="EMBL" id="RLY93736.1"/>
    </source>
</evidence>
<dbReference type="AlphaFoldDB" id="A0A3L9L3W7"/>
<accession>A0A3L9L3W7</accession>
<reference evidence="9 10" key="1">
    <citation type="submission" date="2018-10" db="EMBL/GenBank/DDBJ databases">
        <title>Kocuria tytonicola, new bacteria from the preen glands of American barn owls (Tyto furcata).</title>
        <authorList>
            <person name="Braun M.S."/>
            <person name="Wang E."/>
            <person name="Zimmermann S."/>
            <person name="Boutin S."/>
            <person name="Wagner H."/>
            <person name="Wink M."/>
        </authorList>
    </citation>
    <scope>NUCLEOTIDE SEQUENCE [LARGE SCALE GENOMIC DNA]</scope>
    <source>
        <strain evidence="9 10">473</strain>
    </source>
</reference>
<feature type="transmembrane region" description="Helical" evidence="7">
    <location>
        <begin position="237"/>
        <end position="257"/>
    </location>
</feature>
<feature type="transmembrane region" description="Helical" evidence="7">
    <location>
        <begin position="353"/>
        <end position="371"/>
    </location>
</feature>
<evidence type="ECO:0000313" key="10">
    <source>
        <dbReference type="Proteomes" id="UP000277871"/>
    </source>
</evidence>
<evidence type="ECO:0000256" key="2">
    <source>
        <dbReference type="ARBA" id="ARBA00007362"/>
    </source>
</evidence>
<evidence type="ECO:0000256" key="3">
    <source>
        <dbReference type="ARBA" id="ARBA00022692"/>
    </source>
</evidence>
<dbReference type="SUPFAM" id="SSF103481">
    <property type="entry name" value="Multidrug resistance efflux transporter EmrE"/>
    <property type="match status" value="1"/>
</dbReference>
<evidence type="ECO:0000256" key="4">
    <source>
        <dbReference type="ARBA" id="ARBA00022989"/>
    </source>
</evidence>
<feature type="region of interest" description="Disordered" evidence="6">
    <location>
        <begin position="66"/>
        <end position="94"/>
    </location>
</feature>
<evidence type="ECO:0000256" key="5">
    <source>
        <dbReference type="ARBA" id="ARBA00023136"/>
    </source>
</evidence>
<name>A0A3L9L3W7_9MICC</name>
<feature type="transmembrane region" description="Helical" evidence="7">
    <location>
        <begin position="127"/>
        <end position="147"/>
    </location>
</feature>
<keyword evidence="3 7" id="KW-0812">Transmembrane</keyword>
<dbReference type="EMBL" id="RDEX01000001">
    <property type="protein sequence ID" value="RLY93736.1"/>
    <property type="molecule type" value="Genomic_DNA"/>
</dbReference>
<keyword evidence="4 7" id="KW-1133">Transmembrane helix</keyword>
<comment type="similarity">
    <text evidence="2">Belongs to the EamA transporter family.</text>
</comment>
<keyword evidence="5 7" id="KW-0472">Membrane</keyword>
<feature type="transmembrane region" description="Helical" evidence="7">
    <location>
        <begin position="159"/>
        <end position="178"/>
    </location>
</feature>
<feature type="transmembrane region" description="Helical" evidence="7">
    <location>
        <begin position="184"/>
        <end position="203"/>
    </location>
</feature>
<proteinExistence type="inferred from homology"/>
<dbReference type="PANTHER" id="PTHR32322:SF2">
    <property type="entry name" value="EAMA DOMAIN-CONTAINING PROTEIN"/>
    <property type="match status" value="1"/>
</dbReference>
<feature type="transmembrane region" description="Helical" evidence="7">
    <location>
        <begin position="300"/>
        <end position="320"/>
    </location>
</feature>
<feature type="region of interest" description="Disordered" evidence="6">
    <location>
        <begin position="1"/>
        <end position="21"/>
    </location>
</feature>
<feature type="transmembrane region" description="Helical" evidence="7">
    <location>
        <begin position="327"/>
        <end position="347"/>
    </location>
</feature>
<evidence type="ECO:0000256" key="6">
    <source>
        <dbReference type="SAM" id="MobiDB-lite"/>
    </source>
</evidence>
<evidence type="ECO:0000256" key="7">
    <source>
        <dbReference type="SAM" id="Phobius"/>
    </source>
</evidence>
<feature type="domain" description="EamA" evidence="8">
    <location>
        <begin position="239"/>
        <end position="370"/>
    </location>
</feature>
<dbReference type="Proteomes" id="UP000277871">
    <property type="component" value="Unassembled WGS sequence"/>
</dbReference>
<feature type="transmembrane region" description="Helical" evidence="7">
    <location>
        <begin position="101"/>
        <end position="121"/>
    </location>
</feature>
<organism evidence="9 10">
    <name type="scientific">Kocuria tytonicola</name>
    <dbReference type="NCBI Taxonomy" id="2055946"/>
    <lineage>
        <taxon>Bacteria</taxon>
        <taxon>Bacillati</taxon>
        <taxon>Actinomycetota</taxon>
        <taxon>Actinomycetes</taxon>
        <taxon>Micrococcales</taxon>
        <taxon>Micrococcaceae</taxon>
        <taxon>Kocuria</taxon>
    </lineage>
</organism>
<keyword evidence="10" id="KW-1185">Reference proteome</keyword>
<gene>
    <name evidence="9" type="ORF">EAE32_00295</name>
</gene>
<dbReference type="InterPro" id="IPR000620">
    <property type="entry name" value="EamA_dom"/>
</dbReference>
<dbReference type="PANTHER" id="PTHR32322">
    <property type="entry name" value="INNER MEMBRANE TRANSPORTER"/>
    <property type="match status" value="1"/>
</dbReference>
<feature type="transmembrane region" description="Helical" evidence="7">
    <location>
        <begin position="264"/>
        <end position="288"/>
    </location>
</feature>
<evidence type="ECO:0000256" key="1">
    <source>
        <dbReference type="ARBA" id="ARBA00004141"/>
    </source>
</evidence>